<accession>A0ABS6EXW2</accession>
<comment type="caution">
    <text evidence="3">The sequence shown here is derived from an EMBL/GenBank/DDBJ whole genome shotgun (WGS) entry which is preliminary data.</text>
</comment>
<keyword evidence="2" id="KW-1133">Transmembrane helix</keyword>
<evidence type="ECO:0000313" key="4">
    <source>
        <dbReference type="Proteomes" id="UP000736583"/>
    </source>
</evidence>
<protein>
    <recommendedName>
        <fullName evidence="5">DUF2802 domain-containing protein</fullName>
    </recommendedName>
</protein>
<sequence length="120" mass="13815">MITMPVFLIIIAVFLIIFNISAIKKEKKSFNKILKEKEKNMTPADIAIGEIRKDMAESLLDLQKEIEDLKDNVKKDRTEENEKVVKVMKLLASGKEVEEICHELNLGKGEVLLIKELYKK</sequence>
<dbReference type="Proteomes" id="UP000736583">
    <property type="component" value="Unassembled WGS sequence"/>
</dbReference>
<proteinExistence type="predicted"/>
<keyword evidence="2" id="KW-0812">Transmembrane</keyword>
<evidence type="ECO:0000256" key="2">
    <source>
        <dbReference type="SAM" id="Phobius"/>
    </source>
</evidence>
<keyword evidence="2" id="KW-0472">Membrane</keyword>
<gene>
    <name evidence="3" type="ORF">KQI89_04725</name>
</gene>
<evidence type="ECO:0008006" key="5">
    <source>
        <dbReference type="Google" id="ProtNLM"/>
    </source>
</evidence>
<keyword evidence="1" id="KW-0175">Coiled coil</keyword>
<dbReference type="EMBL" id="JAHLQL010000001">
    <property type="protein sequence ID" value="MBU5591059.1"/>
    <property type="molecule type" value="Genomic_DNA"/>
</dbReference>
<feature type="coiled-coil region" evidence="1">
    <location>
        <begin position="20"/>
        <end position="79"/>
    </location>
</feature>
<dbReference type="Pfam" id="PF19610">
    <property type="entry name" value="DUF6115"/>
    <property type="match status" value="1"/>
</dbReference>
<evidence type="ECO:0000256" key="1">
    <source>
        <dbReference type="SAM" id="Coils"/>
    </source>
</evidence>
<organism evidence="3 4">
    <name type="scientific">Clostridium simiarum</name>
    <dbReference type="NCBI Taxonomy" id="2841506"/>
    <lineage>
        <taxon>Bacteria</taxon>
        <taxon>Bacillati</taxon>
        <taxon>Bacillota</taxon>
        <taxon>Clostridia</taxon>
        <taxon>Eubacteriales</taxon>
        <taxon>Clostridiaceae</taxon>
        <taxon>Clostridium</taxon>
    </lineage>
</organism>
<dbReference type="InterPro" id="IPR046118">
    <property type="entry name" value="DUF6115"/>
</dbReference>
<evidence type="ECO:0000313" key="3">
    <source>
        <dbReference type="EMBL" id="MBU5591059.1"/>
    </source>
</evidence>
<name>A0ABS6EXW2_9CLOT</name>
<reference evidence="3 4" key="1">
    <citation type="submission" date="2021-06" db="EMBL/GenBank/DDBJ databases">
        <authorList>
            <person name="Sun Q."/>
            <person name="Li D."/>
        </authorList>
    </citation>
    <scope>NUCLEOTIDE SEQUENCE [LARGE SCALE GENOMIC DNA]</scope>
    <source>
        <strain evidence="3 4">MSJ-4</strain>
    </source>
</reference>
<feature type="transmembrane region" description="Helical" evidence="2">
    <location>
        <begin position="6"/>
        <end position="23"/>
    </location>
</feature>
<keyword evidence="4" id="KW-1185">Reference proteome</keyword>